<protein>
    <recommendedName>
        <fullName evidence="4">PH domain-containing protein</fullName>
    </recommendedName>
</protein>
<evidence type="ECO:0000313" key="2">
    <source>
        <dbReference type="EMBL" id="MBM7798900.1"/>
    </source>
</evidence>
<keyword evidence="1" id="KW-1133">Transmembrane helix</keyword>
<dbReference type="RefSeq" id="WP_204917392.1">
    <property type="nucleotide sequence ID" value="NZ_BAAAQP010000002.1"/>
</dbReference>
<keyword evidence="1" id="KW-0472">Membrane</keyword>
<gene>
    <name evidence="2" type="ORF">JOE57_001821</name>
</gene>
<feature type="transmembrane region" description="Helical" evidence="1">
    <location>
        <begin position="36"/>
        <end position="57"/>
    </location>
</feature>
<proteinExistence type="predicted"/>
<reference evidence="2 3" key="1">
    <citation type="submission" date="2021-01" db="EMBL/GenBank/DDBJ databases">
        <title>Sequencing the genomes of 1000 actinobacteria strains.</title>
        <authorList>
            <person name="Klenk H.-P."/>
        </authorList>
    </citation>
    <scope>NUCLEOTIDE SEQUENCE [LARGE SCALE GENOMIC DNA]</scope>
    <source>
        <strain evidence="2 3">DSM 18662</strain>
    </source>
</reference>
<dbReference type="EMBL" id="JAFBCF010000001">
    <property type="protein sequence ID" value="MBM7798900.1"/>
    <property type="molecule type" value="Genomic_DNA"/>
</dbReference>
<name>A0ABS2RIS0_9ACTN</name>
<evidence type="ECO:0008006" key="4">
    <source>
        <dbReference type="Google" id="ProtNLM"/>
    </source>
</evidence>
<evidence type="ECO:0000256" key="1">
    <source>
        <dbReference type="SAM" id="Phobius"/>
    </source>
</evidence>
<evidence type="ECO:0000313" key="3">
    <source>
        <dbReference type="Proteomes" id="UP000704762"/>
    </source>
</evidence>
<accession>A0ABS2RIS0</accession>
<dbReference type="Proteomes" id="UP000704762">
    <property type="component" value="Unassembled WGS sequence"/>
</dbReference>
<feature type="transmembrane region" description="Helical" evidence="1">
    <location>
        <begin position="12"/>
        <end position="30"/>
    </location>
</feature>
<keyword evidence="1" id="KW-0812">Transmembrane</keyword>
<keyword evidence="3" id="KW-1185">Reference proteome</keyword>
<organism evidence="2 3">
    <name type="scientific">Microlunatus panaciterrae</name>
    <dbReference type="NCBI Taxonomy" id="400768"/>
    <lineage>
        <taxon>Bacteria</taxon>
        <taxon>Bacillati</taxon>
        <taxon>Actinomycetota</taxon>
        <taxon>Actinomycetes</taxon>
        <taxon>Propionibacteriales</taxon>
        <taxon>Propionibacteriaceae</taxon>
        <taxon>Microlunatus</taxon>
    </lineage>
</organism>
<sequence length="156" mass="17897">MAHPLESSYNWRAPVGVATIGLIVCVGVLYNGRVAGWLTVALLLVVLWLLFLGIVWLRTRAYMMVDGPILRVRRFRHFQELDGRRVARVAEIRTPNGPSYHVWLHGDQTRYLVPAALLKRGHSTLFDWVLTWSPRAELDRGSLRTIDELRTRGLLE</sequence>
<comment type="caution">
    <text evidence="2">The sequence shown here is derived from an EMBL/GenBank/DDBJ whole genome shotgun (WGS) entry which is preliminary data.</text>
</comment>